<evidence type="ECO:0000259" key="9">
    <source>
        <dbReference type="Pfam" id="PF25005"/>
    </source>
</evidence>
<dbReference type="EMBL" id="JANBPU010000164">
    <property type="protein sequence ID" value="KAJ1915073.1"/>
    <property type="molecule type" value="Genomic_DNA"/>
</dbReference>
<feature type="domain" description="GINS subunit" evidence="8">
    <location>
        <begin position="75"/>
        <end position="177"/>
    </location>
</feature>
<evidence type="ECO:0000313" key="11">
    <source>
        <dbReference type="Proteomes" id="UP001150538"/>
    </source>
</evidence>
<evidence type="ECO:0000259" key="8">
    <source>
        <dbReference type="Pfam" id="PF05916"/>
    </source>
</evidence>
<dbReference type="GO" id="GO:0006260">
    <property type="term" value="P:DNA replication"/>
    <property type="evidence" value="ECO:0007669"/>
    <property type="project" value="UniProtKB-KW"/>
</dbReference>
<feature type="domain" description="DNA replication complex GINS protein PSF2 N-terminal" evidence="9">
    <location>
        <begin position="12"/>
        <end position="71"/>
    </location>
</feature>
<dbReference type="InterPro" id="IPR036224">
    <property type="entry name" value="GINS_bundle-like_dom_sf"/>
</dbReference>
<dbReference type="GO" id="GO:0000811">
    <property type="term" value="C:GINS complex"/>
    <property type="evidence" value="ECO:0007669"/>
    <property type="project" value="TreeGrafter"/>
</dbReference>
<evidence type="ECO:0000256" key="4">
    <source>
        <dbReference type="ARBA" id="ARBA00022705"/>
    </source>
</evidence>
<accession>A0A9W8DRS0</accession>
<comment type="subcellular location">
    <subcellularLocation>
        <location evidence="1 7">Nucleus</location>
    </subcellularLocation>
</comment>
<dbReference type="GO" id="GO:0007059">
    <property type="term" value="P:chromosome segregation"/>
    <property type="evidence" value="ECO:0007669"/>
    <property type="project" value="UniProtKB-KW"/>
</dbReference>
<evidence type="ECO:0000256" key="5">
    <source>
        <dbReference type="ARBA" id="ARBA00022829"/>
    </source>
</evidence>
<dbReference type="AlphaFoldDB" id="A0A9W8DRS0"/>
<protein>
    <recommendedName>
        <fullName evidence="3 7">DNA replication complex GINS protein PSF2</fullName>
    </recommendedName>
</protein>
<comment type="similarity">
    <text evidence="2 7">Belongs to the GINS2/PSF2 family.</text>
</comment>
<dbReference type="CDD" id="cd11712">
    <property type="entry name" value="GINS_A_psf2"/>
    <property type="match status" value="1"/>
</dbReference>
<dbReference type="Proteomes" id="UP001150538">
    <property type="component" value="Unassembled WGS sequence"/>
</dbReference>
<dbReference type="Gene3D" id="3.40.5.50">
    <property type="match status" value="1"/>
</dbReference>
<keyword evidence="5" id="KW-0159">Chromosome partition</keyword>
<dbReference type="PANTHER" id="PTHR12772">
    <property type="entry name" value="DNA REPLICATION COMPLEX GINS PROTEIN PSF2"/>
    <property type="match status" value="1"/>
</dbReference>
<evidence type="ECO:0000313" key="10">
    <source>
        <dbReference type="EMBL" id="KAJ1915073.1"/>
    </source>
</evidence>
<comment type="caution">
    <text evidence="10">The sequence shown here is derived from an EMBL/GenBank/DDBJ whole genome shotgun (WGS) entry which is preliminary data.</text>
</comment>
<dbReference type="Pfam" id="PF05916">
    <property type="entry name" value="Sld5"/>
    <property type="match status" value="1"/>
</dbReference>
<dbReference type="InterPro" id="IPR021151">
    <property type="entry name" value="GINS_A"/>
</dbReference>
<dbReference type="CDD" id="cd21694">
    <property type="entry name" value="GINS_B_Psf2"/>
    <property type="match status" value="1"/>
</dbReference>
<reference evidence="10" key="1">
    <citation type="submission" date="2022-07" db="EMBL/GenBank/DDBJ databases">
        <title>Phylogenomic reconstructions and comparative analyses of Kickxellomycotina fungi.</title>
        <authorList>
            <person name="Reynolds N.K."/>
            <person name="Stajich J.E."/>
            <person name="Barry K."/>
            <person name="Grigoriev I.V."/>
            <person name="Crous P."/>
            <person name="Smith M.E."/>
        </authorList>
    </citation>
    <scope>NUCLEOTIDE SEQUENCE</scope>
    <source>
        <strain evidence="10">NBRC 100468</strain>
    </source>
</reference>
<keyword evidence="4 7" id="KW-0235">DNA replication</keyword>
<dbReference type="SUPFAM" id="SSF160059">
    <property type="entry name" value="PriA/YqbF domain"/>
    <property type="match status" value="1"/>
</dbReference>
<evidence type="ECO:0000256" key="7">
    <source>
        <dbReference type="PIRNR" id="PIRNR028998"/>
    </source>
</evidence>
<dbReference type="InterPro" id="IPR007257">
    <property type="entry name" value="GINS_Psf2"/>
</dbReference>
<dbReference type="GO" id="GO:0000727">
    <property type="term" value="P:double-strand break repair via break-induced replication"/>
    <property type="evidence" value="ECO:0007669"/>
    <property type="project" value="TreeGrafter"/>
</dbReference>
<sequence length="204" mass="23115">MALSAHQKIAFTPAELQFLAENEPITIVPTRHIEKLELISGSYGPFNPPRKAQVPLWLAAMLKSSSYCRIVPPSWMDSENLEKICNSEEQPESRFSNLPPYYIIVASILFECAEDDIPEAQSIRRLLQDVGEIRQGKVREGLKYLNPAQLQMDNLSMAEINQIRPLFKGAFNMLSSLADLKRQAPFEADESQYSQMNTNSSLMH</sequence>
<dbReference type="FunFam" id="1.20.58.1020:FF:000001">
    <property type="entry name" value="DNA replication complex GINS protein PSF2"/>
    <property type="match status" value="1"/>
</dbReference>
<dbReference type="Gene3D" id="1.20.58.1020">
    <property type="match status" value="1"/>
</dbReference>
<organism evidence="10 11">
    <name type="scientific">Mycoemilia scoparia</name>
    <dbReference type="NCBI Taxonomy" id="417184"/>
    <lineage>
        <taxon>Eukaryota</taxon>
        <taxon>Fungi</taxon>
        <taxon>Fungi incertae sedis</taxon>
        <taxon>Zoopagomycota</taxon>
        <taxon>Kickxellomycotina</taxon>
        <taxon>Kickxellomycetes</taxon>
        <taxon>Kickxellales</taxon>
        <taxon>Kickxellaceae</taxon>
        <taxon>Mycoemilia</taxon>
    </lineage>
</organism>
<evidence type="ECO:0000256" key="1">
    <source>
        <dbReference type="ARBA" id="ARBA00004123"/>
    </source>
</evidence>
<name>A0A9W8DRS0_9FUNG</name>
<dbReference type="PIRSF" id="PIRSF028998">
    <property type="entry name" value="GINS_Psf2_subgr"/>
    <property type="match status" value="1"/>
</dbReference>
<comment type="subunit">
    <text evidence="7">Component of the GINS complex.</text>
</comment>
<evidence type="ECO:0000256" key="3">
    <source>
        <dbReference type="ARBA" id="ARBA00015139"/>
    </source>
</evidence>
<keyword evidence="11" id="KW-1185">Reference proteome</keyword>
<dbReference type="Pfam" id="PF25005">
    <property type="entry name" value="PSF2_N"/>
    <property type="match status" value="1"/>
</dbReference>
<dbReference type="InterPro" id="IPR056784">
    <property type="entry name" value="PSF2_N"/>
</dbReference>
<evidence type="ECO:0000256" key="6">
    <source>
        <dbReference type="ARBA" id="ARBA00023242"/>
    </source>
</evidence>
<proteinExistence type="inferred from homology"/>
<dbReference type="OrthoDB" id="1938138at2759"/>
<evidence type="ECO:0000256" key="2">
    <source>
        <dbReference type="ARBA" id="ARBA00010565"/>
    </source>
</evidence>
<dbReference type="SUPFAM" id="SSF158573">
    <property type="entry name" value="GINS helical bundle-like"/>
    <property type="match status" value="1"/>
</dbReference>
<keyword evidence="6 7" id="KW-0539">Nucleus</keyword>
<dbReference type="FunFam" id="3.40.5.50:FF:000001">
    <property type="entry name" value="DNA replication complex GINS protein PSF2"/>
    <property type="match status" value="1"/>
</dbReference>
<gene>
    <name evidence="10" type="primary">PSF2</name>
    <name evidence="10" type="ORF">H4219_004501</name>
</gene>
<dbReference type="PANTHER" id="PTHR12772:SF0">
    <property type="entry name" value="DNA REPLICATION COMPLEX GINS PROTEIN PSF2"/>
    <property type="match status" value="1"/>
</dbReference>